<accession>A0ABV8LXY2</accession>
<evidence type="ECO:0000313" key="2">
    <source>
        <dbReference type="EMBL" id="MFC4135946.1"/>
    </source>
</evidence>
<dbReference type="PANTHER" id="PTHR42912">
    <property type="entry name" value="METHYLTRANSFERASE"/>
    <property type="match status" value="1"/>
</dbReference>
<dbReference type="SUPFAM" id="SSF53335">
    <property type="entry name" value="S-adenosyl-L-methionine-dependent methyltransferases"/>
    <property type="match status" value="1"/>
</dbReference>
<keyword evidence="2" id="KW-0489">Methyltransferase</keyword>
<dbReference type="EMBL" id="JBHSAY010000028">
    <property type="protein sequence ID" value="MFC4135946.1"/>
    <property type="molecule type" value="Genomic_DNA"/>
</dbReference>
<dbReference type="CDD" id="cd02440">
    <property type="entry name" value="AdoMet_MTases"/>
    <property type="match status" value="1"/>
</dbReference>
<dbReference type="Proteomes" id="UP001595816">
    <property type="component" value="Unassembled WGS sequence"/>
</dbReference>
<name>A0ABV8LXY2_9ACTN</name>
<dbReference type="InterPro" id="IPR041698">
    <property type="entry name" value="Methyltransf_25"/>
</dbReference>
<dbReference type="Pfam" id="PF13649">
    <property type="entry name" value="Methyltransf_25"/>
    <property type="match status" value="1"/>
</dbReference>
<feature type="domain" description="Methyltransferase" evidence="1">
    <location>
        <begin position="51"/>
        <end position="141"/>
    </location>
</feature>
<proteinExistence type="predicted"/>
<evidence type="ECO:0000259" key="1">
    <source>
        <dbReference type="Pfam" id="PF13649"/>
    </source>
</evidence>
<dbReference type="PANTHER" id="PTHR42912:SF95">
    <property type="entry name" value="METHYLTRANSFERASE TYPE 11 DOMAIN-CONTAINING PROTEIN"/>
    <property type="match status" value="1"/>
</dbReference>
<protein>
    <submittedName>
        <fullName evidence="2">Class I SAM-dependent DNA methyltransferase</fullName>
    </submittedName>
</protein>
<dbReference type="Gene3D" id="3.40.50.150">
    <property type="entry name" value="Vaccinia Virus protein VP39"/>
    <property type="match status" value="1"/>
</dbReference>
<dbReference type="GO" id="GO:0032259">
    <property type="term" value="P:methylation"/>
    <property type="evidence" value="ECO:0007669"/>
    <property type="project" value="UniProtKB-KW"/>
</dbReference>
<sequence length="213" mass="23088">MTFLESTRAAYDTMAPAYAEQFHDGLDGIPVERALLGAFADLVRSAGSGPVADVGCGTGTGTADLRKLGLDVFGVDLSPGMLALARERFPELSFTEASMTALPIADGSLAGLSAQYSIIHIPDEALPVVLAEFHRVLRPGGELLLFFMDRDEHVLRTEAFGLTFALNYYFRSPEVMTEALERNGFDVHVTVRRKTQAGENIPRGMIIARKSPL</sequence>
<gene>
    <name evidence="2" type="ORF">ACFOZ4_35530</name>
</gene>
<keyword evidence="2" id="KW-0808">Transferase</keyword>
<dbReference type="RefSeq" id="WP_253762530.1">
    <property type="nucleotide sequence ID" value="NZ_JAMZDZ010000001.1"/>
</dbReference>
<dbReference type="InterPro" id="IPR050508">
    <property type="entry name" value="Methyltransf_Superfamily"/>
</dbReference>
<comment type="caution">
    <text evidence="2">The sequence shown here is derived from an EMBL/GenBank/DDBJ whole genome shotgun (WGS) entry which is preliminary data.</text>
</comment>
<keyword evidence="3" id="KW-1185">Reference proteome</keyword>
<reference evidence="3" key="1">
    <citation type="journal article" date="2019" name="Int. J. Syst. Evol. Microbiol.">
        <title>The Global Catalogue of Microorganisms (GCM) 10K type strain sequencing project: providing services to taxonomists for standard genome sequencing and annotation.</title>
        <authorList>
            <consortium name="The Broad Institute Genomics Platform"/>
            <consortium name="The Broad Institute Genome Sequencing Center for Infectious Disease"/>
            <person name="Wu L."/>
            <person name="Ma J."/>
        </authorList>
    </citation>
    <scope>NUCLEOTIDE SEQUENCE [LARGE SCALE GENOMIC DNA]</scope>
    <source>
        <strain evidence="3">CGMCC 4.7289</strain>
    </source>
</reference>
<dbReference type="InterPro" id="IPR029063">
    <property type="entry name" value="SAM-dependent_MTases_sf"/>
</dbReference>
<evidence type="ECO:0000313" key="3">
    <source>
        <dbReference type="Proteomes" id="UP001595816"/>
    </source>
</evidence>
<organism evidence="2 3">
    <name type="scientific">Hamadaea flava</name>
    <dbReference type="NCBI Taxonomy" id="1742688"/>
    <lineage>
        <taxon>Bacteria</taxon>
        <taxon>Bacillati</taxon>
        <taxon>Actinomycetota</taxon>
        <taxon>Actinomycetes</taxon>
        <taxon>Micromonosporales</taxon>
        <taxon>Micromonosporaceae</taxon>
        <taxon>Hamadaea</taxon>
    </lineage>
</organism>
<dbReference type="GO" id="GO:0008168">
    <property type="term" value="F:methyltransferase activity"/>
    <property type="evidence" value="ECO:0007669"/>
    <property type="project" value="UniProtKB-KW"/>
</dbReference>